<dbReference type="InterPro" id="IPR004948">
    <property type="entry name" value="Nuc-triphosphatase_THEP1"/>
</dbReference>
<evidence type="ECO:0000313" key="5">
    <source>
        <dbReference type="Proteomes" id="UP000037267"/>
    </source>
</evidence>
<dbReference type="EC" id="3.6.1.15" evidence="4"/>
<dbReference type="OrthoDB" id="47144at2"/>
<dbReference type="RefSeq" id="WP_050354857.1">
    <property type="nucleotide sequence ID" value="NZ_LGSS01000005.1"/>
</dbReference>
<dbReference type="PANTHER" id="PTHR43146:SF1">
    <property type="entry name" value="CANCER-RELATED NUCLEOSIDE-TRIPHOSPHATASE"/>
    <property type="match status" value="1"/>
</dbReference>
<keyword evidence="2 4" id="KW-0378">Hydrolase</keyword>
<evidence type="ECO:0000256" key="2">
    <source>
        <dbReference type="ARBA" id="ARBA00022801"/>
    </source>
</evidence>
<dbReference type="PANTHER" id="PTHR43146">
    <property type="entry name" value="CANCER-RELATED NUCLEOSIDE-TRIPHOSPHATASE"/>
    <property type="match status" value="1"/>
</dbReference>
<keyword evidence="5" id="KW-1185">Reference proteome</keyword>
<dbReference type="GO" id="GO:0005524">
    <property type="term" value="F:ATP binding"/>
    <property type="evidence" value="ECO:0007669"/>
    <property type="project" value="UniProtKB-KW"/>
</dbReference>
<keyword evidence="3" id="KW-0067">ATP-binding</keyword>
<dbReference type="AlphaFoldDB" id="A0A0L0WB95"/>
<gene>
    <name evidence="4" type="ORF">CLPU_5c00630</name>
</gene>
<organism evidence="4 5">
    <name type="scientific">Gottschalkia purinilytica</name>
    <name type="common">Clostridium purinilyticum</name>
    <dbReference type="NCBI Taxonomy" id="1503"/>
    <lineage>
        <taxon>Bacteria</taxon>
        <taxon>Bacillati</taxon>
        <taxon>Bacillota</taxon>
        <taxon>Tissierellia</taxon>
        <taxon>Tissierellales</taxon>
        <taxon>Gottschalkiaceae</taxon>
        <taxon>Gottschalkia</taxon>
    </lineage>
</organism>
<dbReference type="SUPFAM" id="SSF52540">
    <property type="entry name" value="P-loop containing nucleoside triphosphate hydrolases"/>
    <property type="match status" value="1"/>
</dbReference>
<sequence>MNNLFLTGEKGIGKSTILKRVLNNCSMSIGGFMTLRNIEEDIYNKKVFMIYSLNDESRKHNIATITFKDNKNHIEINKDSFDIGIVSILKEDLNNSDLIILDELGFMESECFEFQKTIYDILDSSKPVLGVIKDYDCEFLDNIRNRIDTNIIKVTKENRDNLVESILNTLVSFNKNFK</sequence>
<dbReference type="Proteomes" id="UP000037267">
    <property type="component" value="Unassembled WGS sequence"/>
</dbReference>
<dbReference type="STRING" id="1503.CLPU_5c00630"/>
<name>A0A0L0WB95_GOTPU</name>
<comment type="caution">
    <text evidence="4">The sequence shown here is derived from an EMBL/GenBank/DDBJ whole genome shotgun (WGS) entry which is preliminary data.</text>
</comment>
<dbReference type="InterPro" id="IPR027417">
    <property type="entry name" value="P-loop_NTPase"/>
</dbReference>
<reference evidence="5" key="1">
    <citation type="submission" date="2015-07" db="EMBL/GenBank/DDBJ databases">
        <title>Draft genome sequence of the purine-degrading Gottschalkia purinilyticum DSM 1384 (formerly Clostridium purinilyticum).</title>
        <authorList>
            <person name="Poehlein A."/>
            <person name="Schiel-Bengelsdorf B."/>
            <person name="Bengelsdorf F.R."/>
            <person name="Daniel R."/>
            <person name="Duerre P."/>
        </authorList>
    </citation>
    <scope>NUCLEOTIDE SEQUENCE [LARGE SCALE GENOMIC DNA]</scope>
    <source>
        <strain evidence="5">DSM 1384</strain>
    </source>
</reference>
<dbReference type="Pfam" id="PF03266">
    <property type="entry name" value="NTPase_1"/>
    <property type="match status" value="1"/>
</dbReference>
<dbReference type="EMBL" id="LGSS01000005">
    <property type="protein sequence ID" value="KNF08756.1"/>
    <property type="molecule type" value="Genomic_DNA"/>
</dbReference>
<keyword evidence="1" id="KW-0547">Nucleotide-binding</keyword>
<dbReference type="GO" id="GO:0017111">
    <property type="term" value="F:ribonucleoside triphosphate phosphatase activity"/>
    <property type="evidence" value="ECO:0007669"/>
    <property type="project" value="UniProtKB-EC"/>
</dbReference>
<proteinExistence type="predicted"/>
<dbReference type="Gene3D" id="3.40.50.300">
    <property type="entry name" value="P-loop containing nucleotide triphosphate hydrolases"/>
    <property type="match status" value="1"/>
</dbReference>
<protein>
    <submittedName>
        <fullName evidence="4">Putative nucleosid triphosphatase</fullName>
        <ecNumber evidence="4">3.6.1.15</ecNumber>
    </submittedName>
</protein>
<evidence type="ECO:0000313" key="4">
    <source>
        <dbReference type="EMBL" id="KNF08756.1"/>
    </source>
</evidence>
<accession>A0A0L0WB95</accession>
<evidence type="ECO:0000256" key="3">
    <source>
        <dbReference type="ARBA" id="ARBA00022840"/>
    </source>
</evidence>
<evidence type="ECO:0000256" key="1">
    <source>
        <dbReference type="ARBA" id="ARBA00022741"/>
    </source>
</evidence>